<dbReference type="GO" id="GO:0032259">
    <property type="term" value="P:methylation"/>
    <property type="evidence" value="ECO:0007669"/>
    <property type="project" value="UniProtKB-KW"/>
</dbReference>
<dbReference type="InterPro" id="IPR029063">
    <property type="entry name" value="SAM-dependent_MTases_sf"/>
</dbReference>
<evidence type="ECO:0000313" key="2">
    <source>
        <dbReference type="EMBL" id="MBC5731443.1"/>
    </source>
</evidence>
<keyword evidence="2" id="KW-0489">Methyltransferase</keyword>
<sequence>MVQGNAMDLSRYPDDSFDIVLLLGPLYHLHSEADKLRSIAEAKRVCKPDGKLFFAFISNDMVILTMFHEIPDYFVNGDYNKETFRCDDFPFVFHTIDACRDLLCAGGIKILHEVASDGISELLHDKINAMDDESYAQYLRYHFYICEKPEHLGASDHLLFIGEK</sequence>
<dbReference type="InterPro" id="IPR013216">
    <property type="entry name" value="Methyltransf_11"/>
</dbReference>
<dbReference type="CDD" id="cd02440">
    <property type="entry name" value="AdoMet_MTases"/>
    <property type="match status" value="1"/>
</dbReference>
<keyword evidence="2" id="KW-0808">Transferase</keyword>
<dbReference type="RefSeq" id="WP_186964082.1">
    <property type="nucleotide sequence ID" value="NZ_JACOPR010000007.1"/>
</dbReference>
<dbReference type="GO" id="GO:0008168">
    <property type="term" value="F:methyltransferase activity"/>
    <property type="evidence" value="ECO:0007669"/>
    <property type="project" value="UniProtKB-KW"/>
</dbReference>
<dbReference type="EMBL" id="JACOPR010000007">
    <property type="protein sequence ID" value="MBC5731443.1"/>
    <property type="molecule type" value="Genomic_DNA"/>
</dbReference>
<keyword evidence="3" id="KW-1185">Reference proteome</keyword>
<gene>
    <name evidence="2" type="ORF">H8S34_11455</name>
</gene>
<dbReference type="Proteomes" id="UP000660021">
    <property type="component" value="Unassembled WGS sequence"/>
</dbReference>
<evidence type="ECO:0000313" key="3">
    <source>
        <dbReference type="Proteomes" id="UP000660021"/>
    </source>
</evidence>
<organism evidence="2 3">
    <name type="scientific">Pseudoflavonifractor hominis</name>
    <dbReference type="NCBI Taxonomy" id="2763059"/>
    <lineage>
        <taxon>Bacteria</taxon>
        <taxon>Bacillati</taxon>
        <taxon>Bacillota</taxon>
        <taxon>Clostridia</taxon>
        <taxon>Eubacteriales</taxon>
        <taxon>Oscillospiraceae</taxon>
        <taxon>Pseudoflavonifractor</taxon>
    </lineage>
</organism>
<reference evidence="2 3" key="1">
    <citation type="submission" date="2020-08" db="EMBL/GenBank/DDBJ databases">
        <title>Genome public.</title>
        <authorList>
            <person name="Liu C."/>
            <person name="Sun Q."/>
        </authorList>
    </citation>
    <scope>NUCLEOTIDE SEQUENCE [LARGE SCALE GENOMIC DNA]</scope>
    <source>
        <strain evidence="2 3">New-38</strain>
    </source>
</reference>
<dbReference type="Gene3D" id="3.40.50.150">
    <property type="entry name" value="Vaccinia Virus protein VP39"/>
    <property type="match status" value="1"/>
</dbReference>
<dbReference type="Pfam" id="PF08241">
    <property type="entry name" value="Methyltransf_11"/>
    <property type="match status" value="1"/>
</dbReference>
<name>A0ABR7HV84_9FIRM</name>
<accession>A0ABR7HV84</accession>
<proteinExistence type="predicted"/>
<comment type="caution">
    <text evidence="2">The sequence shown here is derived from an EMBL/GenBank/DDBJ whole genome shotgun (WGS) entry which is preliminary data.</text>
</comment>
<evidence type="ECO:0000259" key="1">
    <source>
        <dbReference type="Pfam" id="PF08241"/>
    </source>
</evidence>
<feature type="domain" description="Methyltransferase type 11" evidence="1">
    <location>
        <begin position="2"/>
        <end position="54"/>
    </location>
</feature>
<dbReference type="SUPFAM" id="SSF53335">
    <property type="entry name" value="S-adenosyl-L-methionine-dependent methyltransferases"/>
    <property type="match status" value="1"/>
</dbReference>
<protein>
    <submittedName>
        <fullName evidence="2">Methyltransferase domain-containing protein</fullName>
    </submittedName>
</protein>